<dbReference type="AlphaFoldDB" id="A0A918YA92"/>
<dbReference type="EMBL" id="BMVF01000028">
    <property type="protein sequence ID" value="GHD96491.1"/>
    <property type="molecule type" value="Genomic_DNA"/>
</dbReference>
<proteinExistence type="predicted"/>
<evidence type="ECO:0000313" key="2">
    <source>
        <dbReference type="EMBL" id="GHD96491.1"/>
    </source>
</evidence>
<gene>
    <name evidence="2" type="ORF">GCM10010508_65440</name>
</gene>
<evidence type="ECO:0008006" key="4">
    <source>
        <dbReference type="Google" id="ProtNLM"/>
    </source>
</evidence>
<evidence type="ECO:0000256" key="1">
    <source>
        <dbReference type="SAM" id="SignalP"/>
    </source>
</evidence>
<accession>A0A918YA92</accession>
<reference evidence="2" key="2">
    <citation type="submission" date="2020-09" db="EMBL/GenBank/DDBJ databases">
        <authorList>
            <person name="Sun Q."/>
            <person name="Ohkuma M."/>
        </authorList>
    </citation>
    <scope>NUCLEOTIDE SEQUENCE</scope>
    <source>
        <strain evidence="2">JCM 4654</strain>
    </source>
</reference>
<keyword evidence="3" id="KW-1185">Reference proteome</keyword>
<feature type="chain" id="PRO_5037425182" description="DUF3558 domain-containing protein" evidence="1">
    <location>
        <begin position="23"/>
        <end position="174"/>
    </location>
</feature>
<dbReference type="Proteomes" id="UP000608955">
    <property type="component" value="Unassembled WGS sequence"/>
</dbReference>
<feature type="signal peptide" evidence="1">
    <location>
        <begin position="1"/>
        <end position="22"/>
    </location>
</feature>
<reference evidence="2" key="1">
    <citation type="journal article" date="2014" name="Int. J. Syst. Evol. Microbiol.">
        <title>Complete genome sequence of Corynebacterium casei LMG S-19264T (=DSM 44701T), isolated from a smear-ripened cheese.</title>
        <authorList>
            <consortium name="US DOE Joint Genome Institute (JGI-PGF)"/>
            <person name="Walter F."/>
            <person name="Albersmeier A."/>
            <person name="Kalinowski J."/>
            <person name="Ruckert C."/>
        </authorList>
    </citation>
    <scope>NUCLEOTIDE SEQUENCE</scope>
    <source>
        <strain evidence="2">JCM 4654</strain>
    </source>
</reference>
<evidence type="ECO:0000313" key="3">
    <source>
        <dbReference type="Proteomes" id="UP000608955"/>
    </source>
</evidence>
<dbReference type="PROSITE" id="PS51257">
    <property type="entry name" value="PROKAR_LIPOPROTEIN"/>
    <property type="match status" value="1"/>
</dbReference>
<comment type="caution">
    <text evidence="2">The sequence shown here is derived from an EMBL/GenBank/DDBJ whole genome shotgun (WGS) entry which is preliminary data.</text>
</comment>
<sequence length="174" mass="18824">MSKLRGAVVAIICASVMGTATACSKKSLAIPDNFCHVPVQTLSPLVPDGDSLKQDYRALEATPGAACNLWVDGHNILYADVTLSTRAPEPTNWNKVGTQYKHVAQRKVAFPGHAAIGSDHAIVEATCSKNTGYLTVSLYFFGDRVDDTPTGYKKLLRFVDDFVPKQTKKFGCTT</sequence>
<protein>
    <recommendedName>
        <fullName evidence="4">DUF3558 domain-containing protein</fullName>
    </recommendedName>
</protein>
<name>A0A918YA92_9ACTN</name>
<organism evidence="2 3">
    <name type="scientific">Streptomyces naganishii JCM 4654</name>
    <dbReference type="NCBI Taxonomy" id="1306179"/>
    <lineage>
        <taxon>Bacteria</taxon>
        <taxon>Bacillati</taxon>
        <taxon>Actinomycetota</taxon>
        <taxon>Actinomycetes</taxon>
        <taxon>Kitasatosporales</taxon>
        <taxon>Streptomycetaceae</taxon>
        <taxon>Streptomyces</taxon>
    </lineage>
</organism>
<keyword evidence="1" id="KW-0732">Signal</keyword>